<reference evidence="2 3" key="1">
    <citation type="submission" date="2016-06" db="EMBL/GenBank/DDBJ databases">
        <authorList>
            <person name="Ramos C."/>
            <person name="Pintado A."/>
            <person name="Crespo-Gomez J.I."/>
        </authorList>
    </citation>
    <scope>NUCLEOTIDE SEQUENCE [LARGE SCALE GENOMIC DNA]</scope>
    <source>
        <strain evidence="2 3">AVO110</strain>
    </source>
</reference>
<proteinExistence type="predicted"/>
<dbReference type="InterPro" id="IPR037026">
    <property type="entry name" value="Vgr_OB-fold_dom_sf"/>
</dbReference>
<evidence type="ECO:0000313" key="3">
    <source>
        <dbReference type="Proteomes" id="UP000744555"/>
    </source>
</evidence>
<accession>A0ABR7S272</accession>
<dbReference type="InterPro" id="IPR006531">
    <property type="entry name" value="Gp5/Vgr_OB"/>
</dbReference>
<dbReference type="EMBL" id="LZEU01000001">
    <property type="protein sequence ID" value="MBC9251675.1"/>
    <property type="molecule type" value="Genomic_DNA"/>
</dbReference>
<protein>
    <submittedName>
        <fullName evidence="2">Baseplate assembly protein</fullName>
    </submittedName>
</protein>
<organism evidence="2 3">
    <name type="scientific">Aquipseudomonas alcaligenes</name>
    <name type="common">Pseudomonas alcaligenes</name>
    <dbReference type="NCBI Taxonomy" id="43263"/>
    <lineage>
        <taxon>Bacteria</taxon>
        <taxon>Pseudomonadati</taxon>
        <taxon>Pseudomonadota</taxon>
        <taxon>Gammaproteobacteria</taxon>
        <taxon>Pseudomonadales</taxon>
        <taxon>Pseudomonadaceae</taxon>
        <taxon>Aquipseudomonas</taxon>
    </lineage>
</organism>
<evidence type="ECO:0000313" key="2">
    <source>
        <dbReference type="EMBL" id="MBC9251675.1"/>
    </source>
</evidence>
<comment type="caution">
    <text evidence="2">The sequence shown here is derived from an EMBL/GenBank/DDBJ whole genome shotgun (WGS) entry which is preliminary data.</text>
</comment>
<dbReference type="Gene3D" id="2.40.50.230">
    <property type="entry name" value="Gp5 N-terminal domain"/>
    <property type="match status" value="1"/>
</dbReference>
<name>A0ABR7S272_AQUAC</name>
<evidence type="ECO:0000259" key="1">
    <source>
        <dbReference type="Pfam" id="PF04717"/>
    </source>
</evidence>
<gene>
    <name evidence="2" type="ORF">A9179_15485</name>
</gene>
<dbReference type="SUPFAM" id="SSF69255">
    <property type="entry name" value="gp5 N-terminal domain-like"/>
    <property type="match status" value="1"/>
</dbReference>
<dbReference type="RefSeq" id="WP_187807167.1">
    <property type="nucleotide sequence ID" value="NZ_LZEU01000001.1"/>
</dbReference>
<dbReference type="Pfam" id="PF04717">
    <property type="entry name" value="Phage_base_V"/>
    <property type="match status" value="1"/>
</dbReference>
<sequence length="170" mass="17598">MSEGKFYGKYRGVVLNNVDPMQMARIQVQVPDVLGIGMSSWAMPCVPLAGKQSGTFMVPQIGAGVWVEFEQGNQDFPIWVGGFWGSAAEVPALALAGLPVSPSIVLQTGSQNTLMLSDLPGPTGGILLKSTSGALISINEVGITISNGQGATIMLNGPAVNINQGALTVI</sequence>
<dbReference type="Proteomes" id="UP000744555">
    <property type="component" value="Unassembled WGS sequence"/>
</dbReference>
<keyword evidence="3" id="KW-1185">Reference proteome</keyword>
<feature type="domain" description="Gp5/Type VI secretion system Vgr protein OB-fold" evidence="1">
    <location>
        <begin position="10"/>
        <end position="84"/>
    </location>
</feature>